<dbReference type="GO" id="GO:0005509">
    <property type="term" value="F:calcium ion binding"/>
    <property type="evidence" value="ECO:0007669"/>
    <property type="project" value="UniProtKB-UniRule"/>
</dbReference>
<feature type="domain" description="Cadherin" evidence="6">
    <location>
        <begin position="6"/>
        <end position="102"/>
    </location>
</feature>
<keyword evidence="5" id="KW-1133">Transmembrane helix</keyword>
<reference evidence="8" key="2">
    <citation type="journal article" date="2007" name="PLoS Biol.">
        <title>Survey sequencing and comparative analysis of the elephant shark (Callorhinchus milii) genome.</title>
        <authorList>
            <person name="Venkatesh B."/>
            <person name="Kirkness E.F."/>
            <person name="Loh Y.H."/>
            <person name="Halpern A.L."/>
            <person name="Lee A.P."/>
            <person name="Johnson J."/>
            <person name="Dandona N."/>
            <person name="Viswanathan L.D."/>
            <person name="Tay A."/>
            <person name="Venter J.C."/>
            <person name="Strausberg R.L."/>
            <person name="Brenner S."/>
        </authorList>
    </citation>
    <scope>NUCLEOTIDE SEQUENCE [LARGE SCALE GENOMIC DNA]</scope>
</reference>
<sequence>AGTAVGTKIAGFRLSCTDADSAPQAFRYFIISGNRNNHFKLSPSAGSNLTQLVLAIAFQYFRGIDSATDYELTLHITDDNLLAGREDRKLVQTGTATINVKVIVPTTTTQETSTTDSITYVWISQNTYEEDAWYIPFLVTVGCLLLLGWLGLLTFRLVKYIRSLPKELEKETLVERQEQKKRQQDVVVEMTKFTTIFDGEALDPVTGKMYQYNTISGARRWKDVQSPGIDGEDMTATVPGPLTSDRREGDEPFTSDSRVKDTQPVQNATRNTPKRPPAPKPSNHLRNLSGVNLVETE</sequence>
<reference evidence="7" key="4">
    <citation type="submission" date="2025-08" db="UniProtKB">
        <authorList>
            <consortium name="Ensembl"/>
        </authorList>
    </citation>
    <scope>IDENTIFICATION</scope>
</reference>
<evidence type="ECO:0000259" key="6">
    <source>
        <dbReference type="PROSITE" id="PS50268"/>
    </source>
</evidence>
<evidence type="ECO:0000313" key="8">
    <source>
        <dbReference type="Proteomes" id="UP000314986"/>
    </source>
</evidence>
<dbReference type="Gene3D" id="2.60.40.60">
    <property type="entry name" value="Cadherins"/>
    <property type="match status" value="1"/>
</dbReference>
<dbReference type="Proteomes" id="UP000314986">
    <property type="component" value="Unassembled WGS sequence"/>
</dbReference>
<dbReference type="InParanoid" id="A0A4W3K8Q5"/>
<dbReference type="InterPro" id="IPR002126">
    <property type="entry name" value="Cadherin-like_dom"/>
</dbReference>
<comment type="subcellular location">
    <subcellularLocation>
        <location evidence="1">Membrane</location>
    </subcellularLocation>
</comment>
<organism evidence="7 8">
    <name type="scientific">Callorhinchus milii</name>
    <name type="common">Ghost shark</name>
    <dbReference type="NCBI Taxonomy" id="7868"/>
    <lineage>
        <taxon>Eukaryota</taxon>
        <taxon>Metazoa</taxon>
        <taxon>Chordata</taxon>
        <taxon>Craniata</taxon>
        <taxon>Vertebrata</taxon>
        <taxon>Chondrichthyes</taxon>
        <taxon>Holocephali</taxon>
        <taxon>Chimaeriformes</taxon>
        <taxon>Callorhinchidae</taxon>
        <taxon>Callorhinchus</taxon>
    </lineage>
</organism>
<protein>
    <submittedName>
        <fullName evidence="7">Cadherin-related family member 3-like</fullName>
    </submittedName>
</protein>
<dbReference type="CDD" id="cd11304">
    <property type="entry name" value="Cadherin_repeat"/>
    <property type="match status" value="1"/>
</dbReference>
<proteinExistence type="predicted"/>
<keyword evidence="2 5" id="KW-0472">Membrane</keyword>
<dbReference type="Ensembl" id="ENSCMIT00000049307.1">
    <property type="protein sequence ID" value="ENSCMIP00000048631.1"/>
    <property type="gene ID" value="ENSCMIG00000019877.1"/>
</dbReference>
<keyword evidence="3" id="KW-0106">Calcium</keyword>
<feature type="transmembrane region" description="Helical" evidence="5">
    <location>
        <begin position="133"/>
        <end position="158"/>
    </location>
</feature>
<dbReference type="STRING" id="7868.ENSCMIP00000048631"/>
<reference evidence="8" key="1">
    <citation type="journal article" date="2006" name="Science">
        <title>Ancient noncoding elements conserved in the human genome.</title>
        <authorList>
            <person name="Venkatesh B."/>
            <person name="Kirkness E.F."/>
            <person name="Loh Y.H."/>
            <person name="Halpern A.L."/>
            <person name="Lee A.P."/>
            <person name="Johnson J."/>
            <person name="Dandona N."/>
            <person name="Viswanathan L.D."/>
            <person name="Tay A."/>
            <person name="Venter J.C."/>
            <person name="Strausberg R.L."/>
            <person name="Brenner S."/>
        </authorList>
    </citation>
    <scope>NUCLEOTIDE SEQUENCE [LARGE SCALE GENOMIC DNA]</scope>
</reference>
<dbReference type="InterPro" id="IPR015919">
    <property type="entry name" value="Cadherin-like_sf"/>
</dbReference>
<keyword evidence="5" id="KW-0812">Transmembrane</keyword>
<evidence type="ECO:0000256" key="2">
    <source>
        <dbReference type="ARBA" id="ARBA00023136"/>
    </source>
</evidence>
<reference evidence="8" key="3">
    <citation type="journal article" date="2014" name="Nature">
        <title>Elephant shark genome provides unique insights into gnathostome evolution.</title>
        <authorList>
            <consortium name="International Elephant Shark Genome Sequencing Consortium"/>
            <person name="Venkatesh B."/>
            <person name="Lee A.P."/>
            <person name="Ravi V."/>
            <person name="Maurya A.K."/>
            <person name="Lian M.M."/>
            <person name="Swann J.B."/>
            <person name="Ohta Y."/>
            <person name="Flajnik M.F."/>
            <person name="Sutoh Y."/>
            <person name="Kasahara M."/>
            <person name="Hoon S."/>
            <person name="Gangu V."/>
            <person name="Roy S.W."/>
            <person name="Irimia M."/>
            <person name="Korzh V."/>
            <person name="Kondrychyn I."/>
            <person name="Lim Z.W."/>
            <person name="Tay B.H."/>
            <person name="Tohari S."/>
            <person name="Kong K.W."/>
            <person name="Ho S."/>
            <person name="Lorente-Galdos B."/>
            <person name="Quilez J."/>
            <person name="Marques-Bonet T."/>
            <person name="Raney B.J."/>
            <person name="Ingham P.W."/>
            <person name="Tay A."/>
            <person name="Hillier L.W."/>
            <person name="Minx P."/>
            <person name="Boehm T."/>
            <person name="Wilson R.K."/>
            <person name="Brenner S."/>
            <person name="Warren W.C."/>
        </authorList>
    </citation>
    <scope>NUCLEOTIDE SEQUENCE [LARGE SCALE GENOMIC DNA]</scope>
</reference>
<dbReference type="GO" id="GO:0016020">
    <property type="term" value="C:membrane"/>
    <property type="evidence" value="ECO:0007669"/>
    <property type="project" value="UniProtKB-SubCell"/>
</dbReference>
<keyword evidence="8" id="KW-1185">Reference proteome</keyword>
<name>A0A4W3K8Q5_CALMI</name>
<feature type="region of interest" description="Disordered" evidence="4">
    <location>
        <begin position="223"/>
        <end position="297"/>
    </location>
</feature>
<accession>A0A4W3K8Q5</accession>
<dbReference type="GO" id="GO:0007156">
    <property type="term" value="P:homophilic cell adhesion via plasma membrane adhesion molecules"/>
    <property type="evidence" value="ECO:0007669"/>
    <property type="project" value="InterPro"/>
</dbReference>
<evidence type="ECO:0000313" key="7">
    <source>
        <dbReference type="Ensembl" id="ENSCMIP00000048631.1"/>
    </source>
</evidence>
<evidence type="ECO:0000256" key="5">
    <source>
        <dbReference type="SAM" id="Phobius"/>
    </source>
</evidence>
<dbReference type="SUPFAM" id="SSF49313">
    <property type="entry name" value="Cadherin-like"/>
    <property type="match status" value="1"/>
</dbReference>
<evidence type="ECO:0000256" key="1">
    <source>
        <dbReference type="ARBA" id="ARBA00004370"/>
    </source>
</evidence>
<dbReference type="AlphaFoldDB" id="A0A4W3K8Q5"/>
<reference evidence="7" key="5">
    <citation type="submission" date="2025-09" db="UniProtKB">
        <authorList>
            <consortium name="Ensembl"/>
        </authorList>
    </citation>
    <scope>IDENTIFICATION</scope>
</reference>
<evidence type="ECO:0000256" key="3">
    <source>
        <dbReference type="PROSITE-ProRule" id="PRU00043"/>
    </source>
</evidence>
<dbReference type="PROSITE" id="PS50268">
    <property type="entry name" value="CADHERIN_2"/>
    <property type="match status" value="1"/>
</dbReference>
<evidence type="ECO:0000256" key="4">
    <source>
        <dbReference type="SAM" id="MobiDB-lite"/>
    </source>
</evidence>